<name>A0A9I9DM07_CUCME</name>
<feature type="region of interest" description="Disordered" evidence="1">
    <location>
        <begin position="1"/>
        <end position="33"/>
    </location>
</feature>
<reference evidence="2" key="1">
    <citation type="submission" date="2023-03" db="UniProtKB">
        <authorList>
            <consortium name="EnsemblPlants"/>
        </authorList>
    </citation>
    <scope>IDENTIFICATION</scope>
</reference>
<feature type="compositionally biased region" description="Pro residues" evidence="1">
    <location>
        <begin position="1"/>
        <end position="10"/>
    </location>
</feature>
<protein>
    <submittedName>
        <fullName evidence="2">Uncharacterized protein</fullName>
    </submittedName>
</protein>
<proteinExistence type="predicted"/>
<feature type="compositionally biased region" description="Low complexity" evidence="1">
    <location>
        <begin position="128"/>
        <end position="142"/>
    </location>
</feature>
<evidence type="ECO:0000256" key="1">
    <source>
        <dbReference type="SAM" id="MobiDB-lite"/>
    </source>
</evidence>
<organism evidence="2">
    <name type="scientific">Cucumis melo</name>
    <name type="common">Muskmelon</name>
    <dbReference type="NCBI Taxonomy" id="3656"/>
    <lineage>
        <taxon>Eukaryota</taxon>
        <taxon>Viridiplantae</taxon>
        <taxon>Streptophyta</taxon>
        <taxon>Embryophyta</taxon>
        <taxon>Tracheophyta</taxon>
        <taxon>Spermatophyta</taxon>
        <taxon>Magnoliopsida</taxon>
        <taxon>eudicotyledons</taxon>
        <taxon>Gunneridae</taxon>
        <taxon>Pentapetalae</taxon>
        <taxon>rosids</taxon>
        <taxon>fabids</taxon>
        <taxon>Cucurbitales</taxon>
        <taxon>Cucurbitaceae</taxon>
        <taxon>Benincaseae</taxon>
        <taxon>Cucumis</taxon>
    </lineage>
</organism>
<dbReference type="EnsemblPlants" id="MELO3C020068.2.1">
    <property type="protein sequence ID" value="MELO3C020068.2.1"/>
    <property type="gene ID" value="MELO3C020068.2"/>
</dbReference>
<feature type="region of interest" description="Disordered" evidence="1">
    <location>
        <begin position="70"/>
        <end position="142"/>
    </location>
</feature>
<feature type="compositionally biased region" description="Low complexity" evidence="1">
    <location>
        <begin position="11"/>
        <end position="23"/>
    </location>
</feature>
<sequence>MQPTPKPPSSSPIRSRLPPSTRTAPATNCAQPRPRLFPFSSSLWLFVHPSSVSGSSSLPPSLLRCLDVHRSPSSTDVRSGATAKPHVRKVAQAKPHRAYARSARAKPHRGSAGAEPRRASVGVESRRASFLAKSSHFASSSS</sequence>
<accession>A0A9I9DM07</accession>
<dbReference type="Gramene" id="MELO3C020068.2.1">
    <property type="protein sequence ID" value="MELO3C020068.2.1"/>
    <property type="gene ID" value="MELO3C020068.2"/>
</dbReference>
<evidence type="ECO:0000313" key="2">
    <source>
        <dbReference type="EnsemblPlants" id="MELO3C020068.2.1"/>
    </source>
</evidence>
<dbReference type="AlphaFoldDB" id="A0A9I9DM07"/>
<feature type="compositionally biased region" description="Basic residues" evidence="1">
    <location>
        <begin position="85"/>
        <end position="109"/>
    </location>
</feature>